<evidence type="ECO:0000256" key="2">
    <source>
        <dbReference type="ARBA" id="ARBA00006706"/>
    </source>
</evidence>
<dbReference type="PANTHER" id="PTHR12001">
    <property type="entry name" value="GERANYLGERANYL PYROPHOSPHATE SYNTHASE"/>
    <property type="match status" value="1"/>
</dbReference>
<dbReference type="InterPro" id="IPR008949">
    <property type="entry name" value="Isoprenoid_synthase_dom_sf"/>
</dbReference>
<keyword evidence="4" id="KW-0479">Metal-binding</keyword>
<protein>
    <submittedName>
        <fullName evidence="7">Uncharacterized protein</fullName>
    </submittedName>
</protein>
<gene>
    <name evidence="7" type="ORF">Syun_008950</name>
</gene>
<accession>A0AAP0PRU7</accession>
<evidence type="ECO:0000256" key="1">
    <source>
        <dbReference type="ARBA" id="ARBA00001946"/>
    </source>
</evidence>
<dbReference type="Gene3D" id="1.10.600.10">
    <property type="entry name" value="Farnesyl Diphosphate Synthase"/>
    <property type="match status" value="1"/>
</dbReference>
<dbReference type="PANTHER" id="PTHR12001:SF69">
    <property type="entry name" value="ALL TRANS-POLYPRENYL-DIPHOSPHATE SYNTHASE PDSS1"/>
    <property type="match status" value="1"/>
</dbReference>
<evidence type="ECO:0000313" key="7">
    <source>
        <dbReference type="EMBL" id="KAK9150641.1"/>
    </source>
</evidence>
<keyword evidence="8" id="KW-1185">Reference proteome</keyword>
<dbReference type="GO" id="GO:0009507">
    <property type="term" value="C:chloroplast"/>
    <property type="evidence" value="ECO:0007669"/>
    <property type="project" value="TreeGrafter"/>
</dbReference>
<reference evidence="7 8" key="1">
    <citation type="submission" date="2024-01" db="EMBL/GenBank/DDBJ databases">
        <title>Genome assemblies of Stephania.</title>
        <authorList>
            <person name="Yang L."/>
        </authorList>
    </citation>
    <scope>NUCLEOTIDE SEQUENCE [LARGE SCALE GENOMIC DNA]</scope>
    <source>
        <strain evidence="7">YNDBR</strain>
        <tissue evidence="7">Leaf</tissue>
    </source>
</reference>
<dbReference type="GO" id="GO:0008299">
    <property type="term" value="P:isoprenoid biosynthetic process"/>
    <property type="evidence" value="ECO:0007669"/>
    <property type="project" value="UniProtKB-KW"/>
</dbReference>
<dbReference type="GO" id="GO:0004659">
    <property type="term" value="F:prenyltransferase activity"/>
    <property type="evidence" value="ECO:0007669"/>
    <property type="project" value="TreeGrafter"/>
</dbReference>
<dbReference type="EMBL" id="JBBNAF010000004">
    <property type="protein sequence ID" value="KAK9150641.1"/>
    <property type="molecule type" value="Genomic_DNA"/>
</dbReference>
<organism evidence="7 8">
    <name type="scientific">Stephania yunnanensis</name>
    <dbReference type="NCBI Taxonomy" id="152371"/>
    <lineage>
        <taxon>Eukaryota</taxon>
        <taxon>Viridiplantae</taxon>
        <taxon>Streptophyta</taxon>
        <taxon>Embryophyta</taxon>
        <taxon>Tracheophyta</taxon>
        <taxon>Spermatophyta</taxon>
        <taxon>Magnoliopsida</taxon>
        <taxon>Ranunculales</taxon>
        <taxon>Menispermaceae</taxon>
        <taxon>Menispermoideae</taxon>
        <taxon>Cissampelideae</taxon>
        <taxon>Stephania</taxon>
    </lineage>
</organism>
<dbReference type="GO" id="GO:0010236">
    <property type="term" value="P:plastoquinone biosynthetic process"/>
    <property type="evidence" value="ECO:0007669"/>
    <property type="project" value="TreeGrafter"/>
</dbReference>
<evidence type="ECO:0000256" key="6">
    <source>
        <dbReference type="ARBA" id="ARBA00023229"/>
    </source>
</evidence>
<comment type="caution">
    <text evidence="7">The sequence shown here is derived from an EMBL/GenBank/DDBJ whole genome shotgun (WGS) entry which is preliminary data.</text>
</comment>
<name>A0AAP0PRU7_9MAGN</name>
<keyword evidence="6" id="KW-0414">Isoprene biosynthesis</keyword>
<comment type="similarity">
    <text evidence="2">Belongs to the FPP/GGPP synthase family.</text>
</comment>
<evidence type="ECO:0000256" key="5">
    <source>
        <dbReference type="ARBA" id="ARBA00022842"/>
    </source>
</evidence>
<comment type="cofactor">
    <cofactor evidence="1">
        <name>Mg(2+)</name>
        <dbReference type="ChEBI" id="CHEBI:18420"/>
    </cofactor>
</comment>
<dbReference type="Proteomes" id="UP001420932">
    <property type="component" value="Unassembled WGS sequence"/>
</dbReference>
<evidence type="ECO:0000256" key="3">
    <source>
        <dbReference type="ARBA" id="ARBA00022679"/>
    </source>
</evidence>
<keyword evidence="3" id="KW-0808">Transferase</keyword>
<sequence>MDGDKLSGKETIHQSFGTWAAALAADFMFAQSSWYLANLENTEVIKLIKPWVERAQDLAKEKAELAIESLKCLPINEFRASLEGLLRYNLERID</sequence>
<dbReference type="SUPFAM" id="SSF48576">
    <property type="entry name" value="Terpenoid synthases"/>
    <property type="match status" value="1"/>
</dbReference>
<dbReference type="GO" id="GO:0046872">
    <property type="term" value="F:metal ion binding"/>
    <property type="evidence" value="ECO:0007669"/>
    <property type="project" value="UniProtKB-KW"/>
</dbReference>
<evidence type="ECO:0000313" key="8">
    <source>
        <dbReference type="Proteomes" id="UP001420932"/>
    </source>
</evidence>
<keyword evidence="5" id="KW-0460">Magnesium</keyword>
<evidence type="ECO:0000256" key="4">
    <source>
        <dbReference type="ARBA" id="ARBA00022723"/>
    </source>
</evidence>
<proteinExistence type="inferred from homology"/>
<dbReference type="AlphaFoldDB" id="A0AAP0PRU7"/>